<evidence type="ECO:0000313" key="4">
    <source>
        <dbReference type="Proteomes" id="UP001144397"/>
    </source>
</evidence>
<evidence type="ECO:0000313" key="5">
    <source>
        <dbReference type="Proteomes" id="UP001245370"/>
    </source>
</evidence>
<feature type="signal peptide" evidence="1">
    <location>
        <begin position="1"/>
        <end position="26"/>
    </location>
</feature>
<dbReference type="Proteomes" id="UP001144397">
    <property type="component" value="Unassembled WGS sequence"/>
</dbReference>
<dbReference type="EMBL" id="JAVDPY010000003">
    <property type="protein sequence ID" value="MDR6333392.1"/>
    <property type="molecule type" value="Genomic_DNA"/>
</dbReference>
<keyword evidence="5" id="KW-1185">Reference proteome</keyword>
<proteinExistence type="predicted"/>
<evidence type="ECO:0000313" key="2">
    <source>
        <dbReference type="EMBL" id="GLI20856.1"/>
    </source>
</evidence>
<dbReference type="AlphaFoldDB" id="A0A9W6CIQ5"/>
<sequence length="308" mass="32313">MSGPFRGSVRSLACALILSTALPALAAADPLSDYVAARDKATAASIAAAKTGKSGDDAVVKREEAALKDLGKRLTAVLGPIKFKGLGAPKYSLQLLIYDESGPSRELDGLAFASKDYDTRLVVTSDSLFNTWLAARAKDDGAPAALASGVKAAAGTPEFYTSAIASDGGFYQPYVELPVAAVPGETAVAWLGLQTEEPSGNTAPNEIAIVRIGGGKAMVGVTMAKLGDKPIPACDAIWQPFKAKADALQKQVEKDNKDQDPRWEEITKIQDEGSNAYRACFMKEAPNQPFFAAAVKKAEAFLATARGQ</sequence>
<comment type="caution">
    <text evidence="2">The sequence shown here is derived from an EMBL/GenBank/DDBJ whole genome shotgun (WGS) entry which is preliminary data.</text>
</comment>
<reference evidence="3 5" key="2">
    <citation type="submission" date="2023-07" db="EMBL/GenBank/DDBJ databases">
        <title>Genomic Encyclopedia of Type Strains, Phase IV (KMG-IV): sequencing the most valuable type-strain genomes for metagenomic binning, comparative biology and taxonomic classification.</title>
        <authorList>
            <person name="Goeker M."/>
        </authorList>
    </citation>
    <scope>NUCLEOTIDE SEQUENCE [LARGE SCALE GENOMIC DNA]</scope>
    <source>
        <strain evidence="3 5">DSM 338</strain>
    </source>
</reference>
<evidence type="ECO:0000256" key="1">
    <source>
        <dbReference type="SAM" id="SignalP"/>
    </source>
</evidence>
<dbReference type="GeneID" id="95761323"/>
<dbReference type="EMBL" id="BSDO01000001">
    <property type="protein sequence ID" value="GLI20856.1"/>
    <property type="molecule type" value="Genomic_DNA"/>
</dbReference>
<feature type="chain" id="PRO_5040988534" evidence="1">
    <location>
        <begin position="27"/>
        <end position="308"/>
    </location>
</feature>
<protein>
    <submittedName>
        <fullName evidence="2">Uncharacterized protein</fullName>
    </submittedName>
</protein>
<keyword evidence="1" id="KW-0732">Signal</keyword>
<name>A0A9W6CIQ5_XANFL</name>
<evidence type="ECO:0000313" key="3">
    <source>
        <dbReference type="EMBL" id="MDR6333392.1"/>
    </source>
</evidence>
<organism evidence="2 4">
    <name type="scientific">Xanthobacter flavus</name>
    <dbReference type="NCBI Taxonomy" id="281"/>
    <lineage>
        <taxon>Bacteria</taxon>
        <taxon>Pseudomonadati</taxon>
        <taxon>Pseudomonadota</taxon>
        <taxon>Alphaproteobacteria</taxon>
        <taxon>Hyphomicrobiales</taxon>
        <taxon>Xanthobacteraceae</taxon>
        <taxon>Xanthobacter</taxon>
    </lineage>
</organism>
<reference evidence="2" key="1">
    <citation type="submission" date="2022-12" db="EMBL/GenBank/DDBJ databases">
        <title>Reference genome sequencing for broad-spectrum identification of bacterial and archaeal isolates by mass spectrometry.</title>
        <authorList>
            <person name="Sekiguchi Y."/>
            <person name="Tourlousse D.M."/>
        </authorList>
    </citation>
    <scope>NUCLEOTIDE SEQUENCE</scope>
    <source>
        <strain evidence="2">301</strain>
    </source>
</reference>
<gene>
    <name evidence="3" type="ORF">GGQ86_001862</name>
    <name evidence="2" type="ORF">XFLAVUS301_05300</name>
</gene>
<dbReference type="RefSeq" id="WP_281805170.1">
    <property type="nucleotide sequence ID" value="NZ_BSDO01000001.1"/>
</dbReference>
<accession>A0A9W6CIQ5</accession>
<dbReference type="Proteomes" id="UP001245370">
    <property type="component" value="Unassembled WGS sequence"/>
</dbReference>